<dbReference type="RefSeq" id="WP_191784073.1">
    <property type="nucleotide sequence ID" value="NZ_JACSQV010000012.1"/>
</dbReference>
<dbReference type="InterPro" id="IPR050155">
    <property type="entry name" value="HAD-like_hydrolase_sf"/>
</dbReference>
<dbReference type="InterPro" id="IPR036412">
    <property type="entry name" value="HAD-like_sf"/>
</dbReference>
<dbReference type="Gene3D" id="1.10.150.240">
    <property type="entry name" value="Putative phosphatase, domain 2"/>
    <property type="match status" value="1"/>
</dbReference>
<comment type="caution">
    <text evidence="1">The sequence shown here is derived from an EMBL/GenBank/DDBJ whole genome shotgun (WGS) entry which is preliminary data.</text>
</comment>
<gene>
    <name evidence="1" type="ORF">H9657_14230</name>
</gene>
<dbReference type="InterPro" id="IPR023198">
    <property type="entry name" value="PGP-like_dom2"/>
</dbReference>
<dbReference type="PANTHER" id="PTHR43434:SF20">
    <property type="entry name" value="5'-NUCLEOTIDASE"/>
    <property type="match status" value="1"/>
</dbReference>
<protein>
    <submittedName>
        <fullName evidence="1">HAD hydrolase-like protein</fullName>
    </submittedName>
</protein>
<keyword evidence="2" id="KW-1185">Reference proteome</keyword>
<proteinExistence type="predicted"/>
<sequence length="253" mass="26182">MTPAPLVLLDLDGTLTDSYPGIAASARVAFTTLGMPVPDDAALRGFVGPPLVDSFARFGVPPARVTEAVDAYRGYFRTTGMWENSVYDGIPEQLVALRDAGVRLAVATSKPEVFAGPICERFGLARYLEGVFGAPLDHVPSSKATVVAAALDALRPGGAVLMVGDREHDVHGARANGVDCLGVAWGYAQPGELLEAGSLGVVDHVGELAAAALAALDRPGGGAGGPGRCRDGAVSRPPVTTWWRRTGATPRGR</sequence>
<dbReference type="SFLD" id="SFLDS00003">
    <property type="entry name" value="Haloacid_Dehalogenase"/>
    <property type="match status" value="1"/>
</dbReference>
<dbReference type="SFLD" id="SFLDG01129">
    <property type="entry name" value="C1.5:_HAD__Beta-PGM__Phosphata"/>
    <property type="match status" value="1"/>
</dbReference>
<dbReference type="Proteomes" id="UP000604241">
    <property type="component" value="Unassembled WGS sequence"/>
</dbReference>
<reference evidence="1 2" key="1">
    <citation type="submission" date="2020-08" db="EMBL/GenBank/DDBJ databases">
        <title>A Genomic Blueprint of the Chicken Gut Microbiome.</title>
        <authorList>
            <person name="Gilroy R."/>
            <person name="Ravi A."/>
            <person name="Getino M."/>
            <person name="Pursley I."/>
            <person name="Horton D.L."/>
            <person name="Alikhan N.-F."/>
            <person name="Baker D."/>
            <person name="Gharbi K."/>
            <person name="Hall N."/>
            <person name="Watson M."/>
            <person name="Adriaenssens E.M."/>
            <person name="Foster-Nyarko E."/>
            <person name="Jarju S."/>
            <person name="Secka A."/>
            <person name="Antonio M."/>
            <person name="Oren A."/>
            <person name="Chaudhuri R."/>
            <person name="La Ragione R.M."/>
            <person name="Hildebrand F."/>
            <person name="Pallen M.J."/>
        </authorList>
    </citation>
    <scope>NUCLEOTIDE SEQUENCE [LARGE SCALE GENOMIC DNA]</scope>
    <source>
        <strain evidence="1 2">Sa3CUA2</strain>
    </source>
</reference>
<evidence type="ECO:0000313" key="1">
    <source>
        <dbReference type="EMBL" id="MBD7919427.1"/>
    </source>
</evidence>
<evidence type="ECO:0000313" key="2">
    <source>
        <dbReference type="Proteomes" id="UP000604241"/>
    </source>
</evidence>
<accession>A0ABR8QG70</accession>
<dbReference type="InterPro" id="IPR041492">
    <property type="entry name" value="HAD_2"/>
</dbReference>
<name>A0ABR8QG70_9CELL</name>
<dbReference type="InterPro" id="IPR023214">
    <property type="entry name" value="HAD_sf"/>
</dbReference>
<dbReference type="PANTHER" id="PTHR43434">
    <property type="entry name" value="PHOSPHOGLYCOLATE PHOSPHATASE"/>
    <property type="match status" value="1"/>
</dbReference>
<dbReference type="EMBL" id="JACSQV010000012">
    <property type="protein sequence ID" value="MBD7919427.1"/>
    <property type="molecule type" value="Genomic_DNA"/>
</dbReference>
<organism evidence="1 2">
    <name type="scientific">Cellulomonas avistercoris</name>
    <dbReference type="NCBI Taxonomy" id="2762242"/>
    <lineage>
        <taxon>Bacteria</taxon>
        <taxon>Bacillati</taxon>
        <taxon>Actinomycetota</taxon>
        <taxon>Actinomycetes</taxon>
        <taxon>Micrococcales</taxon>
        <taxon>Cellulomonadaceae</taxon>
        <taxon>Cellulomonas</taxon>
    </lineage>
</organism>
<dbReference type="SUPFAM" id="SSF56784">
    <property type="entry name" value="HAD-like"/>
    <property type="match status" value="1"/>
</dbReference>
<dbReference type="Pfam" id="PF13419">
    <property type="entry name" value="HAD_2"/>
    <property type="match status" value="1"/>
</dbReference>
<dbReference type="Gene3D" id="3.40.50.1000">
    <property type="entry name" value="HAD superfamily/HAD-like"/>
    <property type="match status" value="1"/>
</dbReference>